<name>A0A413VXE4_9BACE</name>
<reference evidence="1 2" key="1">
    <citation type="submission" date="2018-08" db="EMBL/GenBank/DDBJ databases">
        <title>A genome reference for cultivated species of the human gut microbiota.</title>
        <authorList>
            <person name="Zou Y."/>
            <person name="Xue W."/>
            <person name="Luo G."/>
        </authorList>
    </citation>
    <scope>NUCLEOTIDE SEQUENCE [LARGE SCALE GENOMIC DNA]</scope>
    <source>
        <strain evidence="1 2">AM40-30BH</strain>
    </source>
</reference>
<sequence>MCSSFSLSFPVSFFMFYNTFANQRLTKKFSFYSKIIPDIFCLYCKKVYFCIRLARGAKPFKLDILKARITR</sequence>
<accession>A0A413VXE4</accession>
<proteinExistence type="predicted"/>
<evidence type="ECO:0000313" key="1">
    <source>
        <dbReference type="EMBL" id="RHB38247.1"/>
    </source>
</evidence>
<organism evidence="1 2">
    <name type="scientific">Bacteroides nordii</name>
    <dbReference type="NCBI Taxonomy" id="291645"/>
    <lineage>
        <taxon>Bacteria</taxon>
        <taxon>Pseudomonadati</taxon>
        <taxon>Bacteroidota</taxon>
        <taxon>Bacteroidia</taxon>
        <taxon>Bacteroidales</taxon>
        <taxon>Bacteroidaceae</taxon>
        <taxon>Bacteroides</taxon>
    </lineage>
</organism>
<evidence type="ECO:0000313" key="2">
    <source>
        <dbReference type="Proteomes" id="UP000284379"/>
    </source>
</evidence>
<gene>
    <name evidence="1" type="ORF">DW888_00005</name>
</gene>
<dbReference type="AlphaFoldDB" id="A0A413VXE4"/>
<dbReference type="Proteomes" id="UP000284379">
    <property type="component" value="Unassembled WGS sequence"/>
</dbReference>
<comment type="caution">
    <text evidence="1">The sequence shown here is derived from an EMBL/GenBank/DDBJ whole genome shotgun (WGS) entry which is preliminary data.</text>
</comment>
<dbReference type="EMBL" id="QSGO01000001">
    <property type="protein sequence ID" value="RHB38247.1"/>
    <property type="molecule type" value="Genomic_DNA"/>
</dbReference>
<protein>
    <submittedName>
        <fullName evidence="1">Uncharacterized protein</fullName>
    </submittedName>
</protein>